<reference evidence="5 6" key="1">
    <citation type="submission" date="2022-02" db="EMBL/GenBank/DDBJ databases">
        <title>Shinella B3.7 sp. nov., isolated from Sediment (Zhairuo Island).</title>
        <authorList>
            <person name="Chen G."/>
        </authorList>
    </citation>
    <scope>NUCLEOTIDE SEQUENCE [LARGE SCALE GENOMIC DNA]</scope>
    <source>
        <strain evidence="5 6">B3.7</strain>
        <plasmid evidence="5">unnamed</plasmid>
    </source>
</reference>
<keyword evidence="3" id="KW-0804">Transcription</keyword>
<dbReference type="Gene3D" id="1.20.120.530">
    <property type="entry name" value="GntR ligand-binding domain-like"/>
    <property type="match status" value="1"/>
</dbReference>
<sequence length="236" mass="26375">MEAKLATVLELGAAVGPQLHRILRDRIIRGELAPGARISETEIASAYSVSRQPVREAFIKLAEEGLVEVRPQRGTFVSLISLPVVMTARFMREAIEADIVRRLAEKADAVMIARLDANMAEQRSLAPDASGETFMRLDEEFHRCLAELLGHAAVADHLEELKTQMNRVRHISARNFSRDRLIAQHGEVVEAIRFHDPGRAETAMRRHLMEIVSDLPGIVEQQPECFLGADLLEMPT</sequence>
<dbReference type="Pfam" id="PF00392">
    <property type="entry name" value="GntR"/>
    <property type="match status" value="1"/>
</dbReference>
<dbReference type="SMART" id="SM00895">
    <property type="entry name" value="FCD"/>
    <property type="match status" value="1"/>
</dbReference>
<name>A0ABT0CQ86_9HYPH</name>
<gene>
    <name evidence="5" type="ORF">MKI86_16580</name>
</gene>
<proteinExistence type="predicted"/>
<dbReference type="SMART" id="SM00345">
    <property type="entry name" value="HTH_GNTR"/>
    <property type="match status" value="1"/>
</dbReference>
<evidence type="ECO:0000313" key="5">
    <source>
        <dbReference type="EMBL" id="MCJ8150767.1"/>
    </source>
</evidence>
<evidence type="ECO:0000256" key="3">
    <source>
        <dbReference type="ARBA" id="ARBA00023163"/>
    </source>
</evidence>
<dbReference type="PROSITE" id="PS50949">
    <property type="entry name" value="HTH_GNTR"/>
    <property type="match status" value="1"/>
</dbReference>
<dbReference type="InterPro" id="IPR011711">
    <property type="entry name" value="GntR_C"/>
</dbReference>
<protein>
    <submittedName>
        <fullName evidence="5">GntR family transcriptional regulator</fullName>
    </submittedName>
</protein>
<keyword evidence="6" id="KW-1185">Reference proteome</keyword>
<comment type="caution">
    <text evidence="5">The sequence shown here is derived from an EMBL/GenBank/DDBJ whole genome shotgun (WGS) entry which is preliminary data.</text>
</comment>
<dbReference type="SUPFAM" id="SSF48008">
    <property type="entry name" value="GntR ligand-binding domain-like"/>
    <property type="match status" value="1"/>
</dbReference>
<dbReference type="Proteomes" id="UP001201844">
    <property type="component" value="Unassembled WGS sequence"/>
</dbReference>
<evidence type="ECO:0000256" key="1">
    <source>
        <dbReference type="ARBA" id="ARBA00023015"/>
    </source>
</evidence>
<keyword evidence="5" id="KW-0614">Plasmid</keyword>
<organism evidence="5 6">
    <name type="scientific">Shinella sedimenti</name>
    <dbReference type="NCBI Taxonomy" id="2919913"/>
    <lineage>
        <taxon>Bacteria</taxon>
        <taxon>Pseudomonadati</taxon>
        <taxon>Pseudomonadota</taxon>
        <taxon>Alphaproteobacteria</taxon>
        <taxon>Hyphomicrobiales</taxon>
        <taxon>Rhizobiaceae</taxon>
        <taxon>Shinella</taxon>
    </lineage>
</organism>
<evidence type="ECO:0000313" key="6">
    <source>
        <dbReference type="Proteomes" id="UP001201844"/>
    </source>
</evidence>
<dbReference type="CDD" id="cd07377">
    <property type="entry name" value="WHTH_GntR"/>
    <property type="match status" value="1"/>
</dbReference>
<dbReference type="SUPFAM" id="SSF46785">
    <property type="entry name" value="Winged helix' DNA-binding domain"/>
    <property type="match status" value="1"/>
</dbReference>
<dbReference type="InterPro" id="IPR008920">
    <property type="entry name" value="TF_FadR/GntR_C"/>
</dbReference>
<dbReference type="Pfam" id="PF07729">
    <property type="entry name" value="FCD"/>
    <property type="match status" value="1"/>
</dbReference>
<feature type="domain" description="HTH gntR-type" evidence="4">
    <location>
        <begin position="13"/>
        <end position="80"/>
    </location>
</feature>
<geneLocation type="plasmid" evidence="5">
    <name>unnamed</name>
</geneLocation>
<dbReference type="Gene3D" id="1.10.10.10">
    <property type="entry name" value="Winged helix-like DNA-binding domain superfamily/Winged helix DNA-binding domain"/>
    <property type="match status" value="1"/>
</dbReference>
<dbReference type="PANTHER" id="PTHR43537:SF6">
    <property type="entry name" value="HTH-TYPE TRANSCRIPTIONAL REPRESSOR RSPR"/>
    <property type="match status" value="1"/>
</dbReference>
<keyword evidence="2" id="KW-0238">DNA-binding</keyword>
<accession>A0ABT0CQ86</accession>
<dbReference type="InterPro" id="IPR036390">
    <property type="entry name" value="WH_DNA-bd_sf"/>
</dbReference>
<dbReference type="PRINTS" id="PR00035">
    <property type="entry name" value="HTHGNTR"/>
</dbReference>
<keyword evidence="1" id="KW-0805">Transcription regulation</keyword>
<dbReference type="PANTHER" id="PTHR43537">
    <property type="entry name" value="TRANSCRIPTIONAL REGULATOR, GNTR FAMILY"/>
    <property type="match status" value="1"/>
</dbReference>
<evidence type="ECO:0000256" key="2">
    <source>
        <dbReference type="ARBA" id="ARBA00023125"/>
    </source>
</evidence>
<dbReference type="EMBL" id="JAKVIN010000007">
    <property type="protein sequence ID" value="MCJ8150767.1"/>
    <property type="molecule type" value="Genomic_DNA"/>
</dbReference>
<dbReference type="InterPro" id="IPR000524">
    <property type="entry name" value="Tscrpt_reg_HTH_GntR"/>
</dbReference>
<dbReference type="RefSeq" id="WP_241602710.1">
    <property type="nucleotide sequence ID" value="NZ_JAKVIN010000007.1"/>
</dbReference>
<dbReference type="InterPro" id="IPR036388">
    <property type="entry name" value="WH-like_DNA-bd_sf"/>
</dbReference>
<evidence type="ECO:0000259" key="4">
    <source>
        <dbReference type="PROSITE" id="PS50949"/>
    </source>
</evidence>